<evidence type="ECO:0000313" key="2">
    <source>
        <dbReference type="EMBL" id="OLP96222.1"/>
    </source>
</evidence>
<gene>
    <name evidence="2" type="ORF">AK812_SmicGene21556</name>
</gene>
<feature type="region of interest" description="Disordered" evidence="1">
    <location>
        <begin position="273"/>
        <end position="321"/>
    </location>
</feature>
<keyword evidence="3" id="KW-1185">Reference proteome</keyword>
<feature type="region of interest" description="Disordered" evidence="1">
    <location>
        <begin position="334"/>
        <end position="365"/>
    </location>
</feature>
<dbReference type="EMBL" id="LSRX01000475">
    <property type="protein sequence ID" value="OLP96222.1"/>
    <property type="molecule type" value="Genomic_DNA"/>
</dbReference>
<reference evidence="2 3" key="1">
    <citation type="submission" date="2016-02" db="EMBL/GenBank/DDBJ databases">
        <title>Genome analysis of coral dinoflagellate symbionts highlights evolutionary adaptations to a symbiotic lifestyle.</title>
        <authorList>
            <person name="Aranda M."/>
            <person name="Li Y."/>
            <person name="Liew Y.J."/>
            <person name="Baumgarten S."/>
            <person name="Simakov O."/>
            <person name="Wilson M."/>
            <person name="Piel J."/>
            <person name="Ashoor H."/>
            <person name="Bougouffa S."/>
            <person name="Bajic V.B."/>
            <person name="Ryu T."/>
            <person name="Ravasi T."/>
            <person name="Bayer T."/>
            <person name="Micklem G."/>
            <person name="Kim H."/>
            <person name="Bhak J."/>
            <person name="Lajeunesse T.C."/>
            <person name="Voolstra C.R."/>
        </authorList>
    </citation>
    <scope>NUCLEOTIDE SEQUENCE [LARGE SCALE GENOMIC DNA]</scope>
    <source>
        <strain evidence="2 3">CCMP2467</strain>
    </source>
</reference>
<accession>A0A1Q9DM24</accession>
<comment type="caution">
    <text evidence="2">The sequence shown here is derived from an EMBL/GenBank/DDBJ whole genome shotgun (WGS) entry which is preliminary data.</text>
</comment>
<protein>
    <submittedName>
        <fullName evidence="2">Uncharacterized protein</fullName>
    </submittedName>
</protein>
<dbReference type="AlphaFoldDB" id="A0A1Q9DM24"/>
<proteinExistence type="predicted"/>
<sequence>MAQWCARDFIAELSSIEKLVSMRPSSDIQPKLVTQLRDRLVHCRWTADELCSMVQSVGACSLSDISKDTLLKALDDAACPTLASQSQVKLTSNPQTLVQIFNYLSKQDWTRMASFSSWDSTVIMSERLKRCGLTSLKEETKKWATAVIVHLQVQRCSVALTYDQVYYLAEQLHKVFLNTIVKKKASGCTVYPLHPHELGQAFLEQAYDEDTPVRSTSNLLSWNQDKSNKNKVKGGGDEALASLMQRFLQQTVGQVDNNTLHALQLAENASLSAPSTSFVPAPPSSGSGLPASRVCRDSPPAAPILSSEAPEPETSTGAPSKLQAIEDEVFEGLKNSQKRKRCDPKPCKKPAARAQAAAPPAAKKGKEPKLKLGCIRCRGCRTGCSQCQDPGFGGLRLTREEWKEWFELARGKSQAKAKASNKKTVK</sequence>
<dbReference type="OrthoDB" id="435690at2759"/>
<name>A0A1Q9DM24_SYMMI</name>
<evidence type="ECO:0000256" key="1">
    <source>
        <dbReference type="SAM" id="MobiDB-lite"/>
    </source>
</evidence>
<feature type="compositionally biased region" description="Basic residues" evidence="1">
    <location>
        <begin position="336"/>
        <end position="351"/>
    </location>
</feature>
<feature type="compositionally biased region" description="Low complexity" evidence="1">
    <location>
        <begin position="352"/>
        <end position="362"/>
    </location>
</feature>
<evidence type="ECO:0000313" key="3">
    <source>
        <dbReference type="Proteomes" id="UP000186817"/>
    </source>
</evidence>
<dbReference type="Proteomes" id="UP000186817">
    <property type="component" value="Unassembled WGS sequence"/>
</dbReference>
<organism evidence="2 3">
    <name type="scientific">Symbiodinium microadriaticum</name>
    <name type="common">Dinoflagellate</name>
    <name type="synonym">Zooxanthella microadriatica</name>
    <dbReference type="NCBI Taxonomy" id="2951"/>
    <lineage>
        <taxon>Eukaryota</taxon>
        <taxon>Sar</taxon>
        <taxon>Alveolata</taxon>
        <taxon>Dinophyceae</taxon>
        <taxon>Suessiales</taxon>
        <taxon>Symbiodiniaceae</taxon>
        <taxon>Symbiodinium</taxon>
    </lineage>
</organism>